<name>X0Z8J3_9ZZZZ</name>
<accession>X0Z8J3</accession>
<evidence type="ECO:0000313" key="1">
    <source>
        <dbReference type="EMBL" id="GAG44846.1"/>
    </source>
</evidence>
<reference evidence="1" key="1">
    <citation type="journal article" date="2014" name="Front. Microbiol.">
        <title>High frequency of phylogenetically diverse reductive dehalogenase-homologous genes in deep subseafloor sedimentary metagenomes.</title>
        <authorList>
            <person name="Kawai M."/>
            <person name="Futagami T."/>
            <person name="Toyoda A."/>
            <person name="Takaki Y."/>
            <person name="Nishi S."/>
            <person name="Hori S."/>
            <person name="Arai W."/>
            <person name="Tsubouchi T."/>
            <person name="Morono Y."/>
            <person name="Uchiyama I."/>
            <person name="Ito T."/>
            <person name="Fujiyama A."/>
            <person name="Inagaki F."/>
            <person name="Takami H."/>
        </authorList>
    </citation>
    <scope>NUCLEOTIDE SEQUENCE</scope>
    <source>
        <strain evidence="1">Expedition CK06-06</strain>
    </source>
</reference>
<proteinExistence type="predicted"/>
<feature type="non-terminal residue" evidence="1">
    <location>
        <position position="1"/>
    </location>
</feature>
<sequence>WFDMCGTNMDLPKFMQACIEPSIDQSDHTKKLLRFDHVKRTLEDQLFKH</sequence>
<gene>
    <name evidence="1" type="ORF">S01H1_86054</name>
</gene>
<protein>
    <submittedName>
        <fullName evidence="1">Uncharacterized protein</fullName>
    </submittedName>
</protein>
<feature type="non-terminal residue" evidence="1">
    <location>
        <position position="49"/>
    </location>
</feature>
<comment type="caution">
    <text evidence="1">The sequence shown here is derived from an EMBL/GenBank/DDBJ whole genome shotgun (WGS) entry which is preliminary data.</text>
</comment>
<dbReference type="AlphaFoldDB" id="X0Z8J3"/>
<organism evidence="1">
    <name type="scientific">marine sediment metagenome</name>
    <dbReference type="NCBI Taxonomy" id="412755"/>
    <lineage>
        <taxon>unclassified sequences</taxon>
        <taxon>metagenomes</taxon>
        <taxon>ecological metagenomes</taxon>
    </lineage>
</organism>
<dbReference type="EMBL" id="BARS01059393">
    <property type="protein sequence ID" value="GAG44846.1"/>
    <property type="molecule type" value="Genomic_DNA"/>
</dbReference>